<dbReference type="EMBL" id="JACAZF010000002">
    <property type="protein sequence ID" value="KAF7312742.1"/>
    <property type="molecule type" value="Genomic_DNA"/>
</dbReference>
<dbReference type="AlphaFoldDB" id="A0A8H6T9D7"/>
<gene>
    <name evidence="2" type="ORF">MIND_00289200</name>
</gene>
<evidence type="ECO:0000313" key="3">
    <source>
        <dbReference type="Proteomes" id="UP000636479"/>
    </source>
</evidence>
<organism evidence="2 3">
    <name type="scientific">Mycena indigotica</name>
    <dbReference type="NCBI Taxonomy" id="2126181"/>
    <lineage>
        <taxon>Eukaryota</taxon>
        <taxon>Fungi</taxon>
        <taxon>Dikarya</taxon>
        <taxon>Basidiomycota</taxon>
        <taxon>Agaricomycotina</taxon>
        <taxon>Agaricomycetes</taxon>
        <taxon>Agaricomycetidae</taxon>
        <taxon>Agaricales</taxon>
        <taxon>Marasmiineae</taxon>
        <taxon>Mycenaceae</taxon>
        <taxon>Mycena</taxon>
    </lineage>
</organism>
<dbReference type="Proteomes" id="UP000636479">
    <property type="component" value="Unassembled WGS sequence"/>
</dbReference>
<dbReference type="OrthoDB" id="2408877at2759"/>
<dbReference type="RefSeq" id="XP_037224850.1">
    <property type="nucleotide sequence ID" value="XM_037359755.1"/>
</dbReference>
<accession>A0A8H6T9D7</accession>
<reference evidence="2" key="1">
    <citation type="submission" date="2020-05" db="EMBL/GenBank/DDBJ databases">
        <title>Mycena genomes resolve the evolution of fungal bioluminescence.</title>
        <authorList>
            <person name="Tsai I.J."/>
        </authorList>
    </citation>
    <scope>NUCLEOTIDE SEQUENCE</scope>
    <source>
        <strain evidence="2">171206Taipei</strain>
    </source>
</reference>
<feature type="compositionally biased region" description="Acidic residues" evidence="1">
    <location>
        <begin position="45"/>
        <end position="57"/>
    </location>
</feature>
<evidence type="ECO:0000256" key="1">
    <source>
        <dbReference type="SAM" id="MobiDB-lite"/>
    </source>
</evidence>
<proteinExistence type="predicted"/>
<sequence length="173" mass="19154">MPTLPIRQHLLHSAATYADHLGAQRCEHLAIVADVNDPMPPLLEGDSEDEADDEGEEMSSVSSVSSMEVDGSGSESANPSTDKEEQIEHQYTSQYAALREHVNLLTSTCVLFPHTVSKRSQLDLVLRLFKNDNPPCFRHNLRVLLDTFDCLLAKIDSHSIFHGGNNPQLPAEH</sequence>
<evidence type="ECO:0000313" key="2">
    <source>
        <dbReference type="EMBL" id="KAF7312742.1"/>
    </source>
</evidence>
<feature type="region of interest" description="Disordered" evidence="1">
    <location>
        <begin position="37"/>
        <end position="88"/>
    </location>
</feature>
<feature type="compositionally biased region" description="Low complexity" evidence="1">
    <location>
        <begin position="58"/>
        <end position="76"/>
    </location>
</feature>
<name>A0A8H6T9D7_9AGAR</name>
<dbReference type="GeneID" id="59342271"/>
<keyword evidence="3" id="KW-1185">Reference proteome</keyword>
<comment type="caution">
    <text evidence="2">The sequence shown here is derived from an EMBL/GenBank/DDBJ whole genome shotgun (WGS) entry which is preliminary data.</text>
</comment>
<protein>
    <submittedName>
        <fullName evidence="2">DDE Tnp4 domain-containing protein</fullName>
    </submittedName>
</protein>